<dbReference type="CDD" id="cd03469">
    <property type="entry name" value="Rieske_RO_Alpha_N"/>
    <property type="match status" value="1"/>
</dbReference>
<dbReference type="EMBL" id="KB822719">
    <property type="protein sequence ID" value="ETN41614.1"/>
    <property type="molecule type" value="Genomic_DNA"/>
</dbReference>
<dbReference type="VEuPathDB" id="FungiDB:HMPREF1541_03550"/>
<dbReference type="PANTHER" id="PTHR43756">
    <property type="entry name" value="CHOLINE MONOOXYGENASE, CHLOROPLASTIC"/>
    <property type="match status" value="1"/>
</dbReference>
<evidence type="ECO:0000256" key="1">
    <source>
        <dbReference type="ARBA" id="ARBA00001962"/>
    </source>
</evidence>
<name>W2S0X8_CYPE1</name>
<evidence type="ECO:0000256" key="11">
    <source>
        <dbReference type="ARBA" id="ARBA00023014"/>
    </source>
</evidence>
<dbReference type="HOGENOM" id="CLU_026244_1_2_1"/>
<evidence type="ECO:0000313" key="15">
    <source>
        <dbReference type="EMBL" id="ETN41614.1"/>
    </source>
</evidence>
<accession>W2S0X8</accession>
<dbReference type="Gene3D" id="3.90.380.10">
    <property type="entry name" value="Naphthalene 1,2-dioxygenase Alpha Subunit, Chain A, domain 1"/>
    <property type="match status" value="1"/>
</dbReference>
<dbReference type="GO" id="GO:0051537">
    <property type="term" value="F:2 iron, 2 sulfur cluster binding"/>
    <property type="evidence" value="ECO:0007669"/>
    <property type="project" value="UniProtKB-KW"/>
</dbReference>
<comment type="function">
    <text evidence="2">Catalyzes the first step of the osmoprotectant glycine betaine synthesis.</text>
</comment>
<dbReference type="Pfam" id="PF00848">
    <property type="entry name" value="Ring_hydroxyl_A"/>
    <property type="match status" value="1"/>
</dbReference>
<dbReference type="Proteomes" id="UP000030752">
    <property type="component" value="Unassembled WGS sequence"/>
</dbReference>
<evidence type="ECO:0000256" key="3">
    <source>
        <dbReference type="ARBA" id="ARBA00004866"/>
    </source>
</evidence>
<dbReference type="InParanoid" id="W2S0X8"/>
<evidence type="ECO:0000256" key="8">
    <source>
        <dbReference type="ARBA" id="ARBA00022723"/>
    </source>
</evidence>
<dbReference type="SUPFAM" id="SSF50022">
    <property type="entry name" value="ISP domain"/>
    <property type="match status" value="1"/>
</dbReference>
<evidence type="ECO:0000256" key="13">
    <source>
        <dbReference type="SAM" id="MobiDB-lite"/>
    </source>
</evidence>
<proteinExistence type="inferred from homology"/>
<sequence>MVPSVSGGLGDGGPTLPEEGKRATRALPASWYTSDDMFQLERRAVFSRKWLLVTHKTRLSKAGDFLKYETGGFEFVITKDRDGRIHGFHNVCRHRAFPVVTEERGTAKIFSCKYHGWSYGLNGKLAKAPGYQDLPTFDKSRNSLFPVHVHIDHNGFVWANLDGKAKPEIPWDEDFGQVDLQERFEGINFDDYEFDHTWEMEGDHNWKVLADSFNERYPTIAVDSDTGNIADLVSFSVKTDKMSIQHSTTTTPQGAANDQRVASTFYFPNASMNVSPHFFFLQRFVPIGASKTALKYEVYRNKNSSEEDFQEVNQLYKTILSDDKYLCDLTQKNLNQHVFTNGEMHPDLEKGPLYFQAILRDEVMKHYKREQTLRREIWPAAPPPVQDASTSEEDVEFCSGLACSPAQQQQIVW</sequence>
<gene>
    <name evidence="15" type="ORF">HMPREF1541_03550</name>
</gene>
<dbReference type="AlphaFoldDB" id="W2S0X8"/>
<keyword evidence="11" id="KW-0411">Iron-sulfur</keyword>
<dbReference type="PANTHER" id="PTHR43756:SF5">
    <property type="entry name" value="CHOLINE MONOOXYGENASE, CHLOROPLASTIC"/>
    <property type="match status" value="1"/>
</dbReference>
<keyword evidence="8" id="KW-0479">Metal-binding</keyword>
<evidence type="ECO:0000256" key="4">
    <source>
        <dbReference type="ARBA" id="ARBA00010848"/>
    </source>
</evidence>
<evidence type="ECO:0000256" key="5">
    <source>
        <dbReference type="ARBA" id="ARBA00012763"/>
    </source>
</evidence>
<evidence type="ECO:0000313" key="16">
    <source>
        <dbReference type="Proteomes" id="UP000030752"/>
    </source>
</evidence>
<dbReference type="OrthoDB" id="426882at2759"/>
<dbReference type="InterPro" id="IPR001663">
    <property type="entry name" value="Rng_hydr_dOase-A"/>
</dbReference>
<comment type="pathway">
    <text evidence="3">Amine and polyamine biosynthesis; betaine biosynthesis via choline pathway; betaine aldehyde from choline (monooxygenase route): step 1/1.</text>
</comment>
<keyword evidence="16" id="KW-1185">Reference proteome</keyword>
<dbReference type="GO" id="GO:0005506">
    <property type="term" value="F:iron ion binding"/>
    <property type="evidence" value="ECO:0007669"/>
    <property type="project" value="InterPro"/>
</dbReference>
<dbReference type="InterPro" id="IPR015879">
    <property type="entry name" value="Ring_hydroxy_dOase_asu_C_dom"/>
</dbReference>
<evidence type="ECO:0000256" key="9">
    <source>
        <dbReference type="ARBA" id="ARBA00023002"/>
    </source>
</evidence>
<protein>
    <recommendedName>
        <fullName evidence="6">Choline monooxygenase, chloroplastic</fullName>
        <ecNumber evidence="5">1.14.15.7</ecNumber>
    </recommendedName>
</protein>
<keyword evidence="9" id="KW-0560">Oxidoreductase</keyword>
<comment type="similarity">
    <text evidence="4">Belongs to the choline monooxygenase family.</text>
</comment>
<keyword evidence="7" id="KW-0001">2Fe-2S</keyword>
<evidence type="ECO:0000259" key="14">
    <source>
        <dbReference type="PROSITE" id="PS51296"/>
    </source>
</evidence>
<dbReference type="SUPFAM" id="SSF55961">
    <property type="entry name" value="Bet v1-like"/>
    <property type="match status" value="1"/>
</dbReference>
<dbReference type="Gene3D" id="2.102.10.10">
    <property type="entry name" value="Rieske [2Fe-2S] iron-sulphur domain"/>
    <property type="match status" value="1"/>
</dbReference>
<evidence type="ECO:0000256" key="12">
    <source>
        <dbReference type="ARBA" id="ARBA00049097"/>
    </source>
</evidence>
<dbReference type="RefSeq" id="XP_008716123.1">
    <property type="nucleotide sequence ID" value="XM_008717901.1"/>
</dbReference>
<dbReference type="PRINTS" id="PR00090">
    <property type="entry name" value="RNGDIOXGNASE"/>
</dbReference>
<dbReference type="UniPathway" id="UPA00529">
    <property type="reaction ID" value="UER00430"/>
</dbReference>
<feature type="domain" description="Rieske" evidence="14">
    <location>
        <begin position="50"/>
        <end position="137"/>
    </location>
</feature>
<comment type="cofactor">
    <cofactor evidence="1">
        <name>Fe cation</name>
        <dbReference type="ChEBI" id="CHEBI:24875"/>
    </cofactor>
</comment>
<evidence type="ECO:0000256" key="2">
    <source>
        <dbReference type="ARBA" id="ARBA00002149"/>
    </source>
</evidence>
<dbReference type="InterPro" id="IPR017941">
    <property type="entry name" value="Rieske_2Fe-2S"/>
</dbReference>
<dbReference type="Pfam" id="PF00355">
    <property type="entry name" value="Rieske"/>
    <property type="match status" value="1"/>
</dbReference>
<dbReference type="InterPro" id="IPR036922">
    <property type="entry name" value="Rieske_2Fe-2S_sf"/>
</dbReference>
<evidence type="ECO:0000256" key="10">
    <source>
        <dbReference type="ARBA" id="ARBA00023004"/>
    </source>
</evidence>
<dbReference type="GeneID" id="19970889"/>
<feature type="region of interest" description="Disordered" evidence="13">
    <location>
        <begin position="1"/>
        <end position="20"/>
    </location>
</feature>
<comment type="catalytic activity">
    <reaction evidence="12">
        <text>choline + 2 reduced [2Fe-2S]-[ferredoxin] + O2 + 2 H(+) = betaine aldehyde hydrate + 2 oxidized [2Fe-2S]-[ferredoxin] + H2O</text>
        <dbReference type="Rhea" id="RHEA:17769"/>
        <dbReference type="Rhea" id="RHEA-COMP:10000"/>
        <dbReference type="Rhea" id="RHEA-COMP:10001"/>
        <dbReference type="ChEBI" id="CHEBI:15354"/>
        <dbReference type="ChEBI" id="CHEBI:15377"/>
        <dbReference type="ChEBI" id="CHEBI:15378"/>
        <dbReference type="ChEBI" id="CHEBI:15379"/>
        <dbReference type="ChEBI" id="CHEBI:15870"/>
        <dbReference type="ChEBI" id="CHEBI:33737"/>
        <dbReference type="ChEBI" id="CHEBI:33738"/>
        <dbReference type="EC" id="1.14.15.7"/>
    </reaction>
</comment>
<dbReference type="eggNOG" id="ENOG502QQJW">
    <property type="taxonomic scope" value="Eukaryota"/>
</dbReference>
<organism evidence="15 16">
    <name type="scientific">Cyphellophora europaea (strain CBS 101466)</name>
    <name type="common">Phialophora europaea</name>
    <dbReference type="NCBI Taxonomy" id="1220924"/>
    <lineage>
        <taxon>Eukaryota</taxon>
        <taxon>Fungi</taxon>
        <taxon>Dikarya</taxon>
        <taxon>Ascomycota</taxon>
        <taxon>Pezizomycotina</taxon>
        <taxon>Eurotiomycetes</taxon>
        <taxon>Chaetothyriomycetidae</taxon>
        <taxon>Chaetothyriales</taxon>
        <taxon>Cyphellophoraceae</taxon>
        <taxon>Cyphellophora</taxon>
    </lineage>
</organism>
<reference evidence="15 16" key="1">
    <citation type="submission" date="2013-03" db="EMBL/GenBank/DDBJ databases">
        <title>The Genome Sequence of Phialophora europaea CBS 101466.</title>
        <authorList>
            <consortium name="The Broad Institute Genomics Platform"/>
            <person name="Cuomo C."/>
            <person name="de Hoog S."/>
            <person name="Gorbushina A."/>
            <person name="Walker B."/>
            <person name="Young S.K."/>
            <person name="Zeng Q."/>
            <person name="Gargeya S."/>
            <person name="Fitzgerald M."/>
            <person name="Haas B."/>
            <person name="Abouelleil A."/>
            <person name="Allen A.W."/>
            <person name="Alvarado L."/>
            <person name="Arachchi H.M."/>
            <person name="Berlin A.M."/>
            <person name="Chapman S.B."/>
            <person name="Gainer-Dewar J."/>
            <person name="Goldberg J."/>
            <person name="Griggs A."/>
            <person name="Gujja S."/>
            <person name="Hansen M."/>
            <person name="Howarth C."/>
            <person name="Imamovic A."/>
            <person name="Ireland A."/>
            <person name="Larimer J."/>
            <person name="McCowan C."/>
            <person name="Murphy C."/>
            <person name="Pearson M."/>
            <person name="Poon T.W."/>
            <person name="Priest M."/>
            <person name="Roberts A."/>
            <person name="Saif S."/>
            <person name="Shea T."/>
            <person name="Sisk P."/>
            <person name="Sykes S."/>
            <person name="Wortman J."/>
            <person name="Nusbaum C."/>
            <person name="Birren B."/>
        </authorList>
    </citation>
    <scope>NUCLEOTIDE SEQUENCE [LARGE SCALE GENOMIC DNA]</scope>
    <source>
        <strain evidence="15 16">CBS 101466</strain>
    </source>
</reference>
<keyword evidence="10" id="KW-0408">Iron</keyword>
<dbReference type="STRING" id="1220924.W2S0X8"/>
<dbReference type="CDD" id="cd00680">
    <property type="entry name" value="RHO_alpha_C"/>
    <property type="match status" value="1"/>
</dbReference>
<evidence type="ECO:0000256" key="7">
    <source>
        <dbReference type="ARBA" id="ARBA00022714"/>
    </source>
</evidence>
<dbReference type="EC" id="1.14.15.7" evidence="5"/>
<evidence type="ECO:0000256" key="6">
    <source>
        <dbReference type="ARBA" id="ARBA00014931"/>
    </source>
</evidence>
<dbReference type="PROSITE" id="PS51296">
    <property type="entry name" value="RIESKE"/>
    <property type="match status" value="1"/>
</dbReference>
<dbReference type="GO" id="GO:0019285">
    <property type="term" value="P:glycine betaine biosynthetic process from choline"/>
    <property type="evidence" value="ECO:0007669"/>
    <property type="project" value="UniProtKB-UniPathway"/>
</dbReference>
<dbReference type="GO" id="GO:0019133">
    <property type="term" value="F:choline monooxygenase activity"/>
    <property type="evidence" value="ECO:0007669"/>
    <property type="project" value="UniProtKB-EC"/>
</dbReference>